<gene>
    <name evidence="6" type="primary">hflX</name>
    <name evidence="11" type="ORF">IV55_GL001312</name>
</gene>
<evidence type="ECO:0000256" key="4">
    <source>
        <dbReference type="ARBA" id="ARBA00022842"/>
    </source>
</evidence>
<comment type="function">
    <text evidence="6">GTPase that associates with the 50S ribosomal subunit and may have a role during protein synthesis or ribosome biogenesis.</text>
</comment>
<evidence type="ECO:0000256" key="6">
    <source>
        <dbReference type="HAMAP-Rule" id="MF_00900"/>
    </source>
</evidence>
<feature type="binding site" evidence="8">
    <location>
        <position position="218"/>
    </location>
    <ligand>
        <name>Mg(2+)</name>
        <dbReference type="ChEBI" id="CHEBI:18420"/>
    </ligand>
</feature>
<comment type="cofactor">
    <cofactor evidence="8">
        <name>Mg(2+)</name>
        <dbReference type="ChEBI" id="CHEBI:18420"/>
    </cofactor>
</comment>
<dbReference type="PRINTS" id="PR00326">
    <property type="entry name" value="GTP1OBG"/>
</dbReference>
<dbReference type="Gene3D" id="3.40.50.300">
    <property type="entry name" value="P-loop containing nucleotide triphosphate hydrolases"/>
    <property type="match status" value="1"/>
</dbReference>
<dbReference type="SUPFAM" id="SSF52540">
    <property type="entry name" value="P-loop containing nucleoside triphosphate hydrolases"/>
    <property type="match status" value="1"/>
</dbReference>
<name>A0A0R2L3Y1_9LACO</name>
<reference evidence="11 12" key="1">
    <citation type="journal article" date="2015" name="Genome Announc.">
        <title>Expanding the biotechnology potential of lactobacilli through comparative genomics of 213 strains and associated genera.</title>
        <authorList>
            <person name="Sun Z."/>
            <person name="Harris H.M."/>
            <person name="McCann A."/>
            <person name="Guo C."/>
            <person name="Argimon S."/>
            <person name="Zhang W."/>
            <person name="Yang X."/>
            <person name="Jeffery I.B."/>
            <person name="Cooney J.C."/>
            <person name="Kagawa T.F."/>
            <person name="Liu W."/>
            <person name="Song Y."/>
            <person name="Salvetti E."/>
            <person name="Wrobel A."/>
            <person name="Rasinkangas P."/>
            <person name="Parkhill J."/>
            <person name="Rea M.C."/>
            <person name="O'Sullivan O."/>
            <person name="Ritari J."/>
            <person name="Douillard F.P."/>
            <person name="Paul Ross R."/>
            <person name="Yang R."/>
            <person name="Briner A.E."/>
            <person name="Felis G.E."/>
            <person name="de Vos W.M."/>
            <person name="Barrangou R."/>
            <person name="Klaenhammer T.R."/>
            <person name="Caufield P.W."/>
            <person name="Cui Y."/>
            <person name="Zhang H."/>
            <person name="O'Toole P.W."/>
        </authorList>
    </citation>
    <scope>NUCLEOTIDE SEQUENCE [LARGE SCALE GENOMIC DNA]</scope>
    <source>
        <strain evidence="11 12">DSM 22696</strain>
    </source>
</reference>
<dbReference type="FunFam" id="3.40.50.11060:FF:000001">
    <property type="entry name" value="GTPase HflX"/>
    <property type="match status" value="1"/>
</dbReference>
<feature type="binding site" evidence="7">
    <location>
        <begin position="265"/>
        <end position="268"/>
    </location>
    <ligand>
        <name>GTP</name>
        <dbReference type="ChEBI" id="CHEBI:37565"/>
    </ligand>
</feature>
<dbReference type="PATRIC" id="fig|348151.3.peg.1349"/>
<dbReference type="GO" id="GO:0043022">
    <property type="term" value="F:ribosome binding"/>
    <property type="evidence" value="ECO:0007669"/>
    <property type="project" value="TreeGrafter"/>
</dbReference>
<dbReference type="GO" id="GO:0005737">
    <property type="term" value="C:cytoplasm"/>
    <property type="evidence" value="ECO:0007669"/>
    <property type="project" value="UniProtKB-SubCell"/>
</dbReference>
<dbReference type="PIRSF" id="PIRSF006809">
    <property type="entry name" value="GTP-binding_hflX_prd"/>
    <property type="match status" value="1"/>
</dbReference>
<comment type="caution">
    <text evidence="11">The sequence shown here is derived from an EMBL/GenBank/DDBJ whole genome shotgun (WGS) entry which is preliminary data.</text>
</comment>
<evidence type="ECO:0000256" key="5">
    <source>
        <dbReference type="ARBA" id="ARBA00023134"/>
    </source>
</evidence>
<dbReference type="STRING" id="348151.IV55_GL001312"/>
<dbReference type="EMBL" id="JQCB01000004">
    <property type="protein sequence ID" value="KRN96350.1"/>
    <property type="molecule type" value="Genomic_DNA"/>
</dbReference>
<dbReference type="PANTHER" id="PTHR10229:SF4">
    <property type="entry name" value="GTPASE HFLX"/>
    <property type="match status" value="1"/>
</dbReference>
<evidence type="ECO:0000256" key="1">
    <source>
        <dbReference type="ARBA" id="ARBA00022490"/>
    </source>
</evidence>
<dbReference type="Pfam" id="PF16360">
    <property type="entry name" value="GTP-bdg_M"/>
    <property type="match status" value="1"/>
</dbReference>
<evidence type="ECO:0000259" key="10">
    <source>
        <dbReference type="PROSITE" id="PS51705"/>
    </source>
</evidence>
<comment type="subunit">
    <text evidence="6">Monomer. Associates with the 50S ribosomal subunit.</text>
</comment>
<feature type="binding site" evidence="8">
    <location>
        <position position="245"/>
    </location>
    <ligand>
        <name>Mg(2+)</name>
        <dbReference type="ChEBI" id="CHEBI:18420"/>
    </ligand>
</feature>
<feature type="binding site" evidence="7">
    <location>
        <begin position="331"/>
        <end position="334"/>
    </location>
    <ligand>
        <name>GTP</name>
        <dbReference type="ChEBI" id="CHEBI:37565"/>
    </ligand>
</feature>
<dbReference type="HAMAP" id="MF_00900">
    <property type="entry name" value="GTPase_HflX"/>
    <property type="match status" value="1"/>
</dbReference>
<keyword evidence="12" id="KW-1185">Reference proteome</keyword>
<evidence type="ECO:0000313" key="11">
    <source>
        <dbReference type="EMBL" id="KRN96350.1"/>
    </source>
</evidence>
<dbReference type="OrthoDB" id="9812272at2"/>
<dbReference type="GO" id="GO:0003924">
    <property type="term" value="F:GTPase activity"/>
    <property type="evidence" value="ECO:0007669"/>
    <property type="project" value="UniProtKB-UniRule"/>
</dbReference>
<dbReference type="InterPro" id="IPR006073">
    <property type="entry name" value="GTP-bd"/>
</dbReference>
<dbReference type="GO" id="GO:0005525">
    <property type="term" value="F:GTP binding"/>
    <property type="evidence" value="ECO:0007669"/>
    <property type="project" value="UniProtKB-UniRule"/>
</dbReference>
<dbReference type="RefSeq" id="WP_057809526.1">
    <property type="nucleotide sequence ID" value="NZ_BJUD01000066.1"/>
</dbReference>
<dbReference type="InterPro" id="IPR025121">
    <property type="entry name" value="GTPase_HflX_N"/>
</dbReference>
<dbReference type="Pfam" id="PF13167">
    <property type="entry name" value="GTP-bdg_N"/>
    <property type="match status" value="1"/>
</dbReference>
<dbReference type="CDD" id="cd01878">
    <property type="entry name" value="HflX"/>
    <property type="match status" value="1"/>
</dbReference>
<feature type="domain" description="Hflx-type G" evidence="10">
    <location>
        <begin position="205"/>
        <end position="373"/>
    </location>
</feature>
<keyword evidence="5 6" id="KW-0342">GTP-binding</keyword>
<organism evidence="11 12">
    <name type="scientific">Furfurilactobacillus siliginis</name>
    <dbReference type="NCBI Taxonomy" id="348151"/>
    <lineage>
        <taxon>Bacteria</taxon>
        <taxon>Bacillati</taxon>
        <taxon>Bacillota</taxon>
        <taxon>Bacilli</taxon>
        <taxon>Lactobacillales</taxon>
        <taxon>Lactobacillaceae</taxon>
        <taxon>Furfurilactobacillus</taxon>
    </lineage>
</organism>
<dbReference type="Pfam" id="PF01926">
    <property type="entry name" value="MMR_HSR1"/>
    <property type="match status" value="1"/>
</dbReference>
<evidence type="ECO:0000313" key="12">
    <source>
        <dbReference type="Proteomes" id="UP000051139"/>
    </source>
</evidence>
<keyword evidence="3 6" id="KW-0547">Nucleotide-binding</keyword>
<dbReference type="Gene3D" id="6.10.250.2860">
    <property type="match status" value="1"/>
</dbReference>
<dbReference type="AlphaFoldDB" id="A0A0R2L3Y1"/>
<dbReference type="InterPro" id="IPR030394">
    <property type="entry name" value="G_HFLX_dom"/>
</dbReference>
<comment type="subcellular location">
    <subcellularLocation>
        <location evidence="6">Cytoplasm</location>
    </subcellularLocation>
    <text evidence="6">May associate with membranes.</text>
</comment>
<dbReference type="PANTHER" id="PTHR10229">
    <property type="entry name" value="GTP-BINDING PROTEIN HFLX"/>
    <property type="match status" value="1"/>
</dbReference>
<dbReference type="PROSITE" id="PS51705">
    <property type="entry name" value="G_HFLX"/>
    <property type="match status" value="1"/>
</dbReference>
<proteinExistence type="inferred from homology"/>
<feature type="region of interest" description="Disordered" evidence="9">
    <location>
        <begin position="147"/>
        <end position="166"/>
    </location>
</feature>
<dbReference type="InterPro" id="IPR027417">
    <property type="entry name" value="P-loop_NTPase"/>
</dbReference>
<dbReference type="Gene3D" id="3.40.50.11060">
    <property type="entry name" value="GTPase HflX, N-terminal domain"/>
    <property type="match status" value="1"/>
</dbReference>
<sequence>MNVAETAIAPKEVIIAGLNTGDHSFEYSMTELANLVAANNMVVKEEIRQSLERPHPGTYFGKGKVAELSEIVASENLTTIVTNDELTSSQIRNIETITKATVLDRTALILDIFANRAQTREAKLQVQIAQLQYQLPRLHTSVNQRLDQQTGAGGGSFTNRGAGESQLEMDRRTIKNHIKHLQEELADITKASETQRVQREKNGLPTVALVGYTNAGKSTTMNGLVRKYGSSDEKQVFEKNMLFATLDTSVRQITLPDQKQFLLSDTVGFVSKLPHNLVKAFQSTLAEAANADLLIQVVDYADDNSDAMMATTNETLASIGVADIPMIVAFNKADMTDAKYPVREGKQLVYSARDDTSLEELITMIREEVFQNYQTVTLLIPFDKGNILNFLNEKAHILSTDYVAEGTKITVELTDESAQRFSEYRVD</sequence>
<dbReference type="GO" id="GO:0046872">
    <property type="term" value="F:metal ion binding"/>
    <property type="evidence" value="ECO:0007669"/>
    <property type="project" value="UniProtKB-KW"/>
</dbReference>
<feature type="binding site" evidence="7">
    <location>
        <begin position="211"/>
        <end position="218"/>
    </location>
    <ligand>
        <name>GTP</name>
        <dbReference type="ChEBI" id="CHEBI:37565"/>
    </ligand>
</feature>
<evidence type="ECO:0000256" key="3">
    <source>
        <dbReference type="ARBA" id="ARBA00022741"/>
    </source>
</evidence>
<evidence type="ECO:0000256" key="2">
    <source>
        <dbReference type="ARBA" id="ARBA00022723"/>
    </source>
</evidence>
<dbReference type="Proteomes" id="UP000051139">
    <property type="component" value="Unassembled WGS sequence"/>
</dbReference>
<comment type="similarity">
    <text evidence="6">Belongs to the TRAFAC class OBG-HflX-like GTPase superfamily. HflX GTPase family.</text>
</comment>
<feature type="binding site" evidence="7">
    <location>
        <begin position="351"/>
        <end position="353"/>
    </location>
    <ligand>
        <name>GTP</name>
        <dbReference type="ChEBI" id="CHEBI:37565"/>
    </ligand>
</feature>
<protein>
    <recommendedName>
        <fullName evidence="6">GTPase HflX</fullName>
    </recommendedName>
    <alternativeName>
        <fullName evidence="6">GTP-binding protein HflX</fullName>
    </alternativeName>
</protein>
<dbReference type="NCBIfam" id="TIGR03156">
    <property type="entry name" value="GTP_HflX"/>
    <property type="match status" value="1"/>
</dbReference>
<evidence type="ECO:0000256" key="9">
    <source>
        <dbReference type="SAM" id="MobiDB-lite"/>
    </source>
</evidence>
<keyword evidence="4 8" id="KW-0460">Magnesium</keyword>
<dbReference type="InterPro" id="IPR042108">
    <property type="entry name" value="GTPase_HflX_N_sf"/>
</dbReference>
<keyword evidence="1 6" id="KW-0963">Cytoplasm</keyword>
<evidence type="ECO:0000256" key="8">
    <source>
        <dbReference type="PIRSR" id="PIRSR006809-2"/>
    </source>
</evidence>
<accession>A0A0R2L3Y1</accession>
<feature type="binding site" evidence="7">
    <location>
        <begin position="243"/>
        <end position="247"/>
    </location>
    <ligand>
        <name>GTP</name>
        <dbReference type="ChEBI" id="CHEBI:37565"/>
    </ligand>
</feature>
<dbReference type="InterPro" id="IPR016496">
    <property type="entry name" value="GTPase_HflX"/>
</dbReference>
<evidence type="ECO:0000256" key="7">
    <source>
        <dbReference type="PIRSR" id="PIRSR006809-1"/>
    </source>
</evidence>
<keyword evidence="2 8" id="KW-0479">Metal-binding</keyword>
<dbReference type="InterPro" id="IPR032305">
    <property type="entry name" value="GTP-bd_M"/>
</dbReference>
<dbReference type="FunFam" id="3.40.50.300:FF:001198">
    <property type="entry name" value="GTPase HflX"/>
    <property type="match status" value="1"/>
</dbReference>